<keyword evidence="1" id="KW-0547">Nucleotide-binding</keyword>
<dbReference type="PROSITE" id="PS00675">
    <property type="entry name" value="SIGMA54_INTERACT_1"/>
    <property type="match status" value="1"/>
</dbReference>
<dbReference type="InterPro" id="IPR002078">
    <property type="entry name" value="Sigma_54_int"/>
</dbReference>
<dbReference type="SUPFAM" id="SSF46689">
    <property type="entry name" value="Homeodomain-like"/>
    <property type="match status" value="1"/>
</dbReference>
<evidence type="ECO:0000259" key="6">
    <source>
        <dbReference type="PROSITE" id="PS50045"/>
    </source>
</evidence>
<dbReference type="InterPro" id="IPR058031">
    <property type="entry name" value="AAA_lid_NorR"/>
</dbReference>
<dbReference type="GO" id="GO:0006355">
    <property type="term" value="P:regulation of DNA-templated transcription"/>
    <property type="evidence" value="ECO:0007669"/>
    <property type="project" value="InterPro"/>
</dbReference>
<dbReference type="PROSITE" id="PS50113">
    <property type="entry name" value="PAC"/>
    <property type="match status" value="1"/>
</dbReference>
<dbReference type="Pfam" id="PF13426">
    <property type="entry name" value="PAS_9"/>
    <property type="match status" value="1"/>
</dbReference>
<dbReference type="GO" id="GO:0003677">
    <property type="term" value="F:DNA binding"/>
    <property type="evidence" value="ECO:0007669"/>
    <property type="project" value="UniProtKB-KW"/>
</dbReference>
<protein>
    <recommendedName>
        <fullName evidence="4">HTH-type transcriptional regulatory protein TyrR</fullName>
    </recommendedName>
</protein>
<dbReference type="GO" id="GO:0005524">
    <property type="term" value="F:ATP binding"/>
    <property type="evidence" value="ECO:0007669"/>
    <property type="project" value="UniProtKB-KW"/>
</dbReference>
<comment type="caution">
    <text evidence="9">The sequence shown here is derived from an EMBL/GenBank/DDBJ whole genome shotgun (WGS) entry which is preliminary data.</text>
</comment>
<dbReference type="InterPro" id="IPR035965">
    <property type="entry name" value="PAS-like_dom_sf"/>
</dbReference>
<dbReference type="OrthoDB" id="9771372at2"/>
<evidence type="ECO:0000313" key="10">
    <source>
        <dbReference type="Proteomes" id="UP000035996"/>
    </source>
</evidence>
<gene>
    <name evidence="9" type="ORF">AB986_20615</name>
</gene>
<dbReference type="Pfam" id="PF00158">
    <property type="entry name" value="Sigma54_activat"/>
    <property type="match status" value="1"/>
</dbReference>
<keyword evidence="3" id="KW-0067">ATP-binding</keyword>
<dbReference type="InterPro" id="IPR009057">
    <property type="entry name" value="Homeodomain-like_sf"/>
</dbReference>
<evidence type="ECO:0000256" key="5">
    <source>
        <dbReference type="SAM" id="Coils"/>
    </source>
</evidence>
<keyword evidence="10" id="KW-1185">Reference proteome</keyword>
<dbReference type="AlphaFoldDB" id="A0A0J6CRR7"/>
<dbReference type="PATRIC" id="fig|157733.3.peg.1930"/>
<dbReference type="PANTHER" id="PTHR32071">
    <property type="entry name" value="TRANSCRIPTIONAL REGULATORY PROTEIN"/>
    <property type="match status" value="1"/>
</dbReference>
<keyword evidence="5" id="KW-0175">Coiled coil</keyword>
<feature type="domain" description="Sigma-54 factor interaction" evidence="6">
    <location>
        <begin position="146"/>
        <end position="375"/>
    </location>
</feature>
<evidence type="ECO:0000256" key="3">
    <source>
        <dbReference type="ARBA" id="ARBA00022840"/>
    </source>
</evidence>
<reference evidence="9" key="1">
    <citation type="submission" date="2015-06" db="EMBL/GenBank/DDBJ databases">
        <authorList>
            <person name="Liu B."/>
            <person name="Wang J."/>
            <person name="Zhu Y."/>
            <person name="Liu G."/>
            <person name="Chen Q."/>
            <person name="Zheng C."/>
            <person name="Che J."/>
            <person name="Ge C."/>
            <person name="Shi H."/>
            <person name="Pan Z."/>
            <person name="Liu X."/>
        </authorList>
    </citation>
    <scope>NUCLEOTIDE SEQUENCE [LARGE SCALE GENOMIC DNA]</scope>
    <source>
        <strain evidence="9">DSM 16346</strain>
    </source>
</reference>
<proteinExistence type="predicted"/>
<dbReference type="STRING" id="157733.AB986_20615"/>
<dbReference type="CDD" id="cd00130">
    <property type="entry name" value="PAS"/>
    <property type="match status" value="1"/>
</dbReference>
<dbReference type="PROSITE" id="PS50045">
    <property type="entry name" value="SIGMA54_INTERACT_4"/>
    <property type="match status" value="1"/>
</dbReference>
<dbReference type="InterPro" id="IPR000700">
    <property type="entry name" value="PAS-assoc_C"/>
</dbReference>
<dbReference type="EMBL" id="LELK01000015">
    <property type="protein sequence ID" value="KMM35858.1"/>
    <property type="molecule type" value="Genomic_DNA"/>
</dbReference>
<dbReference type="Gene3D" id="1.10.10.60">
    <property type="entry name" value="Homeodomain-like"/>
    <property type="match status" value="1"/>
</dbReference>
<evidence type="ECO:0000259" key="8">
    <source>
        <dbReference type="PROSITE" id="PS50113"/>
    </source>
</evidence>
<evidence type="ECO:0000256" key="4">
    <source>
        <dbReference type="ARBA" id="ARBA00029500"/>
    </source>
</evidence>
<dbReference type="PROSITE" id="PS50112">
    <property type="entry name" value="PAS"/>
    <property type="match status" value="1"/>
</dbReference>
<name>A0A0J6CRR7_9BACL</name>
<feature type="coiled-coil region" evidence="5">
    <location>
        <begin position="113"/>
        <end position="140"/>
    </location>
</feature>
<dbReference type="RefSeq" id="WP_048313538.1">
    <property type="nucleotide sequence ID" value="NZ_CP119526.1"/>
</dbReference>
<dbReference type="PANTHER" id="PTHR32071:SF57">
    <property type="entry name" value="C4-DICARBOXYLATE TRANSPORT TRANSCRIPTIONAL REGULATORY PROTEIN DCTD"/>
    <property type="match status" value="1"/>
</dbReference>
<dbReference type="Gene3D" id="3.30.450.20">
    <property type="entry name" value="PAS domain"/>
    <property type="match status" value="1"/>
</dbReference>
<dbReference type="SUPFAM" id="SSF55785">
    <property type="entry name" value="PYP-like sensor domain (PAS domain)"/>
    <property type="match status" value="1"/>
</dbReference>
<dbReference type="Pfam" id="PF18024">
    <property type="entry name" value="HTH_50"/>
    <property type="match status" value="1"/>
</dbReference>
<dbReference type="InterPro" id="IPR027417">
    <property type="entry name" value="P-loop_NTPase"/>
</dbReference>
<dbReference type="NCBIfam" id="TIGR00229">
    <property type="entry name" value="sensory_box"/>
    <property type="match status" value="1"/>
</dbReference>
<evidence type="ECO:0000256" key="1">
    <source>
        <dbReference type="ARBA" id="ARBA00022741"/>
    </source>
</evidence>
<feature type="domain" description="PAC" evidence="8">
    <location>
        <begin position="70"/>
        <end position="122"/>
    </location>
</feature>
<dbReference type="InterPro" id="IPR003593">
    <property type="entry name" value="AAA+_ATPase"/>
</dbReference>
<evidence type="ECO:0000313" key="9">
    <source>
        <dbReference type="EMBL" id="KMM35858.1"/>
    </source>
</evidence>
<organism evidence="9 10">
    <name type="scientific">Guptibacillus hwajinpoensis</name>
    <dbReference type="NCBI Taxonomy" id="208199"/>
    <lineage>
        <taxon>Bacteria</taxon>
        <taxon>Bacillati</taxon>
        <taxon>Bacillota</taxon>
        <taxon>Bacilli</taxon>
        <taxon>Bacillales</taxon>
        <taxon>Guptibacillaceae</taxon>
        <taxon>Guptibacillus</taxon>
    </lineage>
</organism>
<sequence>MSEWNEYKAIFHSLQEDILVTDPEGTIVKVSEGTGMVYGVKADDLIGRSVYDLEKEGLFTPLATPMVMKTNKRVTFVQTGPEGKKLLVTGLPVYDEGGQLVRIVSYSHDITELMEIKSGMEEMSLEMERVRSELERLKLQQDDTGIIARSEAMRKLMATAKQVAGVDVNVLLLGESGVGKTEMARYIHHKSDRRNGPFIEVNCGAIPEALFEAELFGYEEGSFTGARKGGRMGLAEMASSGTLFLDEVGELSLQNQVKVLKLIQEKRFYRLGGRKEIQSDFRLLSATNRDLDQSVREKTFREDLFFRLNVVPLIIPPLKDRREDILPLIQSFLDRFSEQYKRRRILDKFVLHELSQNEWRGNVRELMNLIERLVVTSDALTIQTSDLPINYRIQDQGYSNMNNFSETLQESIEKVEKERLQIAKRQFRTTTKIAAALGLSQPTVVRKLKKYRIK</sequence>
<dbReference type="FunFam" id="3.40.50.300:FF:000006">
    <property type="entry name" value="DNA-binding transcriptional regulator NtrC"/>
    <property type="match status" value="1"/>
</dbReference>
<dbReference type="Gene3D" id="3.40.50.300">
    <property type="entry name" value="P-loop containing nucleotide triphosphate hydrolases"/>
    <property type="match status" value="1"/>
</dbReference>
<dbReference type="InterPro" id="IPR030828">
    <property type="entry name" value="HTH_TyrR"/>
</dbReference>
<dbReference type="SUPFAM" id="SSF52540">
    <property type="entry name" value="P-loop containing nucleoside triphosphate hydrolases"/>
    <property type="match status" value="1"/>
</dbReference>
<dbReference type="Gene3D" id="1.10.8.60">
    <property type="match status" value="1"/>
</dbReference>
<accession>A0A0J6CRR7</accession>
<dbReference type="Pfam" id="PF25601">
    <property type="entry name" value="AAA_lid_14"/>
    <property type="match status" value="1"/>
</dbReference>
<dbReference type="InterPro" id="IPR000014">
    <property type="entry name" value="PAS"/>
</dbReference>
<evidence type="ECO:0000256" key="2">
    <source>
        <dbReference type="ARBA" id="ARBA00022797"/>
    </source>
</evidence>
<evidence type="ECO:0000259" key="7">
    <source>
        <dbReference type="PROSITE" id="PS50112"/>
    </source>
</evidence>
<dbReference type="Proteomes" id="UP000035996">
    <property type="component" value="Unassembled WGS sequence"/>
</dbReference>
<feature type="domain" description="PAS" evidence="7">
    <location>
        <begin position="3"/>
        <end position="53"/>
    </location>
</feature>
<keyword evidence="2" id="KW-0058">Aromatic hydrocarbons catabolism</keyword>
<dbReference type="InterPro" id="IPR025662">
    <property type="entry name" value="Sigma_54_int_dom_ATP-bd_1"/>
</dbReference>
<dbReference type="CDD" id="cd00009">
    <property type="entry name" value="AAA"/>
    <property type="match status" value="1"/>
</dbReference>
<dbReference type="SMART" id="SM00382">
    <property type="entry name" value="AAA"/>
    <property type="match status" value="1"/>
</dbReference>